<accession>A0A6A4GSM8</accession>
<dbReference type="Proteomes" id="UP000799118">
    <property type="component" value="Unassembled WGS sequence"/>
</dbReference>
<reference evidence="2" key="1">
    <citation type="journal article" date="2019" name="Environ. Microbiol.">
        <title>Fungal ecological strategies reflected in gene transcription - a case study of two litter decomposers.</title>
        <authorList>
            <person name="Barbi F."/>
            <person name="Kohler A."/>
            <person name="Barry K."/>
            <person name="Baskaran P."/>
            <person name="Daum C."/>
            <person name="Fauchery L."/>
            <person name="Ihrmark K."/>
            <person name="Kuo A."/>
            <person name="LaButti K."/>
            <person name="Lipzen A."/>
            <person name="Morin E."/>
            <person name="Grigoriev I.V."/>
            <person name="Henrissat B."/>
            <person name="Lindahl B."/>
            <person name="Martin F."/>
        </authorList>
    </citation>
    <scope>NUCLEOTIDE SEQUENCE</scope>
    <source>
        <strain evidence="2">JB14</strain>
    </source>
</reference>
<gene>
    <name evidence="2" type="ORF">BT96DRAFT_1072482</name>
</gene>
<dbReference type="AlphaFoldDB" id="A0A6A4GSM8"/>
<sequence>MPKNKDQKGPARDYFFFFKYSKDYDIHYNNDPLCRDFWQKYEVPTTIDPNRTMIKEWVEMLNDEKMPVSGYHLAVPIGEMDIQTPFKLRSALTPLASFKISKLLTEFYGVCIVLTDTFEDFKESFDSAHGNDNVMFSSSGNYGDLRSYLEIAFIKGPSSTITTDHLIHNSVHQWCSGDVPNFVQTKITTLQSRRDWSDWPEDELHCFQAKFSGLKFDEFVKTTPDPSSEQITAPIQAPSTSSTKQNYCNKNPASFTHIRTNEYVALNPLHLGPVGSNKASFETSVRDDIFAPVFQWVKAAYRSPDEIRFPSAKSPWPHQMGFLTSNVPHPKKTQVHLVHPSSDASIVHQYEFLIMVEIDSHSNSASYYAAKGDRSRLLAQAAFIVRFINVTLNSADFCLPIFWIFYHRVMNGYKTSFSLTDNHSRAHFHLRLLNACDPYYRHLSEIQHMICAERWLALNNMDFNIVDEGSLNARAMKRQRVDSTVSVTDEGTSFST</sequence>
<dbReference type="EMBL" id="ML769726">
    <property type="protein sequence ID" value="KAE9388802.1"/>
    <property type="molecule type" value="Genomic_DNA"/>
</dbReference>
<evidence type="ECO:0000313" key="2">
    <source>
        <dbReference type="EMBL" id="KAE9388802.1"/>
    </source>
</evidence>
<evidence type="ECO:0000256" key="1">
    <source>
        <dbReference type="SAM" id="MobiDB-lite"/>
    </source>
</evidence>
<protein>
    <submittedName>
        <fullName evidence="2">Uncharacterized protein</fullName>
    </submittedName>
</protein>
<feature type="region of interest" description="Disordered" evidence="1">
    <location>
        <begin position="225"/>
        <end position="246"/>
    </location>
</feature>
<name>A0A6A4GSM8_9AGAR</name>
<organism evidence="2 3">
    <name type="scientific">Gymnopus androsaceus JB14</name>
    <dbReference type="NCBI Taxonomy" id="1447944"/>
    <lineage>
        <taxon>Eukaryota</taxon>
        <taxon>Fungi</taxon>
        <taxon>Dikarya</taxon>
        <taxon>Basidiomycota</taxon>
        <taxon>Agaricomycotina</taxon>
        <taxon>Agaricomycetes</taxon>
        <taxon>Agaricomycetidae</taxon>
        <taxon>Agaricales</taxon>
        <taxon>Marasmiineae</taxon>
        <taxon>Omphalotaceae</taxon>
        <taxon>Gymnopus</taxon>
    </lineage>
</organism>
<evidence type="ECO:0000313" key="3">
    <source>
        <dbReference type="Proteomes" id="UP000799118"/>
    </source>
</evidence>
<proteinExistence type="predicted"/>
<keyword evidence="3" id="KW-1185">Reference proteome</keyword>